<keyword evidence="2" id="KW-1185">Reference proteome</keyword>
<dbReference type="Proteomes" id="UP000814140">
    <property type="component" value="Unassembled WGS sequence"/>
</dbReference>
<proteinExistence type="predicted"/>
<organism evidence="1 2">
    <name type="scientific">Artomyces pyxidatus</name>
    <dbReference type="NCBI Taxonomy" id="48021"/>
    <lineage>
        <taxon>Eukaryota</taxon>
        <taxon>Fungi</taxon>
        <taxon>Dikarya</taxon>
        <taxon>Basidiomycota</taxon>
        <taxon>Agaricomycotina</taxon>
        <taxon>Agaricomycetes</taxon>
        <taxon>Russulales</taxon>
        <taxon>Auriscalpiaceae</taxon>
        <taxon>Artomyces</taxon>
    </lineage>
</organism>
<evidence type="ECO:0000313" key="2">
    <source>
        <dbReference type="Proteomes" id="UP000814140"/>
    </source>
</evidence>
<accession>A0ACB8SVE2</accession>
<sequence length="216" mass="24037">MAWIRRSCSARERSCSEPCCSTSRCRSDELQNDLSGPATFLAEQVEWSRHYADSRTPSCDGLTLCYNNSTDVSLHRLPATLPLPLPCTHVSALHPLPRVHTATFFARPEHEVNRLQLHNIASRDGLQIRADYLPARPRSLSCTPCACFPCYVHPLLQLFRTWGVGVGPRTAWPDLCFCTSAAPHRARRPLLVQMRGCCPTLPFYSSVGPGSLSMLS</sequence>
<reference evidence="1" key="2">
    <citation type="journal article" date="2022" name="New Phytol.">
        <title>Evolutionary transition to the ectomycorrhizal habit in the genomes of a hyperdiverse lineage of mushroom-forming fungi.</title>
        <authorList>
            <person name="Looney B."/>
            <person name="Miyauchi S."/>
            <person name="Morin E."/>
            <person name="Drula E."/>
            <person name="Courty P.E."/>
            <person name="Kohler A."/>
            <person name="Kuo A."/>
            <person name="LaButti K."/>
            <person name="Pangilinan J."/>
            <person name="Lipzen A."/>
            <person name="Riley R."/>
            <person name="Andreopoulos W."/>
            <person name="He G."/>
            <person name="Johnson J."/>
            <person name="Nolan M."/>
            <person name="Tritt A."/>
            <person name="Barry K.W."/>
            <person name="Grigoriev I.V."/>
            <person name="Nagy L.G."/>
            <person name="Hibbett D."/>
            <person name="Henrissat B."/>
            <person name="Matheny P.B."/>
            <person name="Labbe J."/>
            <person name="Martin F.M."/>
        </authorList>
    </citation>
    <scope>NUCLEOTIDE SEQUENCE</scope>
    <source>
        <strain evidence="1">HHB10654</strain>
    </source>
</reference>
<evidence type="ECO:0000313" key="1">
    <source>
        <dbReference type="EMBL" id="KAI0059925.1"/>
    </source>
</evidence>
<dbReference type="EMBL" id="MU277222">
    <property type="protein sequence ID" value="KAI0059925.1"/>
    <property type="molecule type" value="Genomic_DNA"/>
</dbReference>
<reference evidence="1" key="1">
    <citation type="submission" date="2021-03" db="EMBL/GenBank/DDBJ databases">
        <authorList>
            <consortium name="DOE Joint Genome Institute"/>
            <person name="Ahrendt S."/>
            <person name="Looney B.P."/>
            <person name="Miyauchi S."/>
            <person name="Morin E."/>
            <person name="Drula E."/>
            <person name="Courty P.E."/>
            <person name="Chicoki N."/>
            <person name="Fauchery L."/>
            <person name="Kohler A."/>
            <person name="Kuo A."/>
            <person name="Labutti K."/>
            <person name="Pangilinan J."/>
            <person name="Lipzen A."/>
            <person name="Riley R."/>
            <person name="Andreopoulos W."/>
            <person name="He G."/>
            <person name="Johnson J."/>
            <person name="Barry K.W."/>
            <person name="Grigoriev I.V."/>
            <person name="Nagy L."/>
            <person name="Hibbett D."/>
            <person name="Henrissat B."/>
            <person name="Matheny P.B."/>
            <person name="Labbe J."/>
            <person name="Martin F."/>
        </authorList>
    </citation>
    <scope>NUCLEOTIDE SEQUENCE</scope>
    <source>
        <strain evidence="1">HHB10654</strain>
    </source>
</reference>
<comment type="caution">
    <text evidence="1">The sequence shown here is derived from an EMBL/GenBank/DDBJ whole genome shotgun (WGS) entry which is preliminary data.</text>
</comment>
<name>A0ACB8SVE2_9AGAM</name>
<gene>
    <name evidence="1" type="ORF">BV25DRAFT_996079</name>
</gene>
<protein>
    <submittedName>
        <fullName evidence="1">Uncharacterized protein</fullName>
    </submittedName>
</protein>